<accession>A0A210QSI2</accession>
<feature type="compositionally biased region" description="Basic and acidic residues" evidence="6">
    <location>
        <begin position="486"/>
        <end position="496"/>
    </location>
</feature>
<comment type="similarity">
    <text evidence="1">Belongs to the RIMBP family.</text>
</comment>
<evidence type="ECO:0000256" key="4">
    <source>
        <dbReference type="PROSITE-ProRule" id="PRU00192"/>
    </source>
</evidence>
<dbReference type="Gene3D" id="2.30.30.40">
    <property type="entry name" value="SH3 Domains"/>
    <property type="match status" value="2"/>
</dbReference>
<feature type="region of interest" description="Disordered" evidence="6">
    <location>
        <begin position="149"/>
        <end position="183"/>
    </location>
</feature>
<dbReference type="STRING" id="6573.A0A210QSI2"/>
<feature type="region of interest" description="Disordered" evidence="6">
    <location>
        <begin position="1"/>
        <end position="25"/>
    </location>
</feature>
<feature type="domain" description="SH3" evidence="7">
    <location>
        <begin position="2972"/>
        <end position="3039"/>
    </location>
</feature>
<feature type="domain" description="SH3" evidence="7">
    <location>
        <begin position="2692"/>
        <end position="2759"/>
    </location>
</feature>
<feature type="coiled-coil region" evidence="5">
    <location>
        <begin position="237"/>
        <end position="264"/>
    </location>
</feature>
<dbReference type="Pfam" id="PF07653">
    <property type="entry name" value="SH3_2"/>
    <property type="match status" value="2"/>
</dbReference>
<keyword evidence="10" id="KW-1185">Reference proteome</keyword>
<feature type="region of interest" description="Disordered" evidence="6">
    <location>
        <begin position="2074"/>
        <end position="2100"/>
    </location>
</feature>
<dbReference type="CDD" id="cd00063">
    <property type="entry name" value="FN3"/>
    <property type="match status" value="1"/>
</dbReference>
<feature type="coiled-coil region" evidence="5">
    <location>
        <begin position="2365"/>
        <end position="2392"/>
    </location>
</feature>
<evidence type="ECO:0000256" key="5">
    <source>
        <dbReference type="SAM" id="Coils"/>
    </source>
</evidence>
<evidence type="ECO:0000256" key="6">
    <source>
        <dbReference type="SAM" id="MobiDB-lite"/>
    </source>
</evidence>
<feature type="coiled-coil region" evidence="5">
    <location>
        <begin position="1654"/>
        <end position="1698"/>
    </location>
</feature>
<keyword evidence="5" id="KW-0175">Coiled coil</keyword>
<feature type="compositionally biased region" description="Basic and acidic residues" evidence="6">
    <location>
        <begin position="2647"/>
        <end position="2656"/>
    </location>
</feature>
<feature type="region of interest" description="Disordered" evidence="6">
    <location>
        <begin position="208"/>
        <end position="234"/>
    </location>
</feature>
<feature type="coiled-coil region" evidence="5">
    <location>
        <begin position="1983"/>
        <end position="2038"/>
    </location>
</feature>
<dbReference type="InterPro" id="IPR036028">
    <property type="entry name" value="SH3-like_dom_sf"/>
</dbReference>
<feature type="compositionally biased region" description="Polar residues" evidence="6">
    <location>
        <begin position="2615"/>
        <end position="2624"/>
    </location>
</feature>
<dbReference type="InterPro" id="IPR003961">
    <property type="entry name" value="FN3_dom"/>
</dbReference>
<evidence type="ECO:0000259" key="8">
    <source>
        <dbReference type="PROSITE" id="PS50853"/>
    </source>
</evidence>
<feature type="region of interest" description="Disordered" evidence="6">
    <location>
        <begin position="1522"/>
        <end position="1547"/>
    </location>
</feature>
<feature type="compositionally biased region" description="Basic and acidic residues" evidence="6">
    <location>
        <begin position="1025"/>
        <end position="1046"/>
    </location>
</feature>
<dbReference type="Pfam" id="PF25523">
    <property type="entry name" value="Ig_RIMBP2"/>
    <property type="match status" value="1"/>
</dbReference>
<dbReference type="Proteomes" id="UP000242188">
    <property type="component" value="Unassembled WGS sequence"/>
</dbReference>
<feature type="coiled-coil region" evidence="5">
    <location>
        <begin position="937"/>
        <end position="1009"/>
    </location>
</feature>
<evidence type="ECO:0000259" key="7">
    <source>
        <dbReference type="PROSITE" id="PS50002"/>
    </source>
</evidence>
<protein>
    <submittedName>
        <fullName evidence="9">Peripheral-type benzodiazepine receptor-associated protein 1</fullName>
    </submittedName>
</protein>
<evidence type="ECO:0000256" key="3">
    <source>
        <dbReference type="ARBA" id="ARBA00022737"/>
    </source>
</evidence>
<feature type="coiled-coil region" evidence="5">
    <location>
        <begin position="28"/>
        <end position="62"/>
    </location>
</feature>
<dbReference type="Gene3D" id="2.60.40.10">
    <property type="entry name" value="Immunoglobulins"/>
    <property type="match status" value="1"/>
</dbReference>
<feature type="region of interest" description="Disordered" evidence="6">
    <location>
        <begin position="486"/>
        <end position="511"/>
    </location>
</feature>
<feature type="region of interest" description="Disordered" evidence="6">
    <location>
        <begin position="1011"/>
        <end position="1046"/>
    </location>
</feature>
<dbReference type="GO" id="GO:0045202">
    <property type="term" value="C:synapse"/>
    <property type="evidence" value="ECO:0007669"/>
    <property type="project" value="GOC"/>
</dbReference>
<evidence type="ECO:0000256" key="1">
    <source>
        <dbReference type="ARBA" id="ARBA00010749"/>
    </source>
</evidence>
<dbReference type="EMBL" id="NEDP02002114">
    <property type="protein sequence ID" value="OWF51703.1"/>
    <property type="molecule type" value="Genomic_DNA"/>
</dbReference>
<dbReference type="InterPro" id="IPR013783">
    <property type="entry name" value="Ig-like_fold"/>
</dbReference>
<feature type="compositionally biased region" description="Polar residues" evidence="6">
    <location>
        <begin position="149"/>
        <end position="167"/>
    </location>
</feature>
<feature type="coiled-coil region" evidence="5">
    <location>
        <begin position="2419"/>
        <end position="2575"/>
    </location>
</feature>
<dbReference type="InterPro" id="IPR036116">
    <property type="entry name" value="FN3_sf"/>
</dbReference>
<dbReference type="PANTHER" id="PTHR14234">
    <property type="entry name" value="RIM BINDING PROTEIN-RELATED"/>
    <property type="match status" value="1"/>
</dbReference>
<feature type="region of interest" description="Disordered" evidence="6">
    <location>
        <begin position="3041"/>
        <end position="3065"/>
    </location>
</feature>
<keyword evidence="2 4" id="KW-0728">SH3 domain</keyword>
<proteinExistence type="inferred from homology"/>
<evidence type="ECO:0000256" key="2">
    <source>
        <dbReference type="ARBA" id="ARBA00022443"/>
    </source>
</evidence>
<evidence type="ECO:0000313" key="10">
    <source>
        <dbReference type="Proteomes" id="UP000242188"/>
    </source>
</evidence>
<feature type="coiled-coil region" evidence="5">
    <location>
        <begin position="1488"/>
        <end position="1522"/>
    </location>
</feature>
<dbReference type="SMART" id="SM00326">
    <property type="entry name" value="SH3"/>
    <property type="match status" value="2"/>
</dbReference>
<feature type="region of interest" description="Disordered" evidence="6">
    <location>
        <begin position="2755"/>
        <end position="2790"/>
    </location>
</feature>
<feature type="region of interest" description="Disordered" evidence="6">
    <location>
        <begin position="2245"/>
        <end position="2267"/>
    </location>
</feature>
<evidence type="ECO:0000313" key="9">
    <source>
        <dbReference type="EMBL" id="OWF51703.1"/>
    </source>
</evidence>
<keyword evidence="3" id="KW-0677">Repeat</keyword>
<gene>
    <name evidence="9" type="ORF">KP79_PYT17003</name>
</gene>
<dbReference type="PANTHER" id="PTHR14234:SF19">
    <property type="entry name" value="RIM-BINDING PROTEIN, ISOFORM F"/>
    <property type="match status" value="1"/>
</dbReference>
<feature type="coiled-coil region" evidence="5">
    <location>
        <begin position="1186"/>
        <end position="1280"/>
    </location>
</feature>
<dbReference type="PROSITE" id="PS50853">
    <property type="entry name" value="FN3"/>
    <property type="match status" value="1"/>
</dbReference>
<keyword evidence="9" id="KW-0675">Receptor</keyword>
<dbReference type="InterPro" id="IPR040325">
    <property type="entry name" value="RIMBP1/2/3"/>
</dbReference>
<feature type="coiled-coil region" evidence="5">
    <location>
        <begin position="1591"/>
        <end position="1621"/>
    </location>
</feature>
<sequence>MMDQRDGALAPPYSRDGAESPEVMGQRLQEQEVHIKTLEQTASELQKKISSLQQEKSRLEDKIYDGPNKLSLEEREAQEVLNVKDSVTQNMGCGELTNGNHGNQTNGSVCDLDNQTDSNHNNQPFSNQQVTKCSSQQTVIDQKTTTVTGEETPCRNTNRTCTSSITQTDEEEKQGVGGVDSQADNQMFEQKCIQTDSVEKRDVEMMTIPIKQESKSPSPGRRSPSPDHQQHQPPVELTNFNSHIIQLEQDLAKLQDQNVTLRSLLQDSSSLDSSLLQEDQDHNTTETMETRVAELLVIFEALQERIYCYETTERQLKDKLKLMERNVNELEVSEGSTRDQLEEANRCEYEVRRSLSAAHLKVKELKEIILDKDSMETSLAEKVQFLEKAEVISSQKITELEQRNQSLQQRLDLKEELESDLLLVETLKERLQETQSENDELSIKLSEMEESEETLKINWMKVAENDSNRIQSLEEKVKVLENSTRELKSRLREQQDRSPMPTSSEGPSLAMELNQSEASEITSTNETDSSLLFRISSLEEELQTMQESKNAKIETLQEKICHLKENEIKLSETLSEMEQEERDLRSRLKMYESRSGAKSNDLYVHKIKELSRSQHNLLDRLDSMEDHEEDLKIRMQETESSLRQKIDQYEREIAQYIEQEEEMLCRIQEIEKQDSELMEKCERYEAEKLELEAEIETLNNQMDSYCEHEQEFIKAGETLNQENEKLGQDVRDSKDKTEQFERQIAQMTLEKDALSTKVKDISTELKQVKGQCSELTQKQEWYSKELGQVRTENDELIEKLETIGAELDQVRSENDDLNERLIELDSSEQECLEKIRNIEIKNANIQHLEKKVDVLEEAEYKLMDRVTELEEIEQGLRSRLDVVNIDKSTETTEIYLPLSESPMAQDEVTRIEAKHVETNDQTTDTSDLGDNSQGGKVTGLFQRLQELESENQSLSEKLVSLTATDAQVRQLSEKVKLLENAEDRLMDRVMELEEIEDRMKRQIAKASKSAETIVEPSETEVVEEAPIKNETKNRLSKTEEASPDRDEFVDALEEPEDSLMKRQLAKAKKSADSIPDFESDMDSIEDADESLREKINKMYLEKENIAGQMSNIQKLLAQTKDRLAVCEGEMAEEKKKLSVSEKCLGEEKLKLSSSEKLLSQCQQELKECKKCLASKTDKMSSLKISEEKLLRTVEIEQIRSRELEKELISTQEKLKDVQTDYESKISQLTDQVDQMVDQEKQLKQEANDLLKGKEILLERIDELQQLQNQTQEQLKSSQKAMQYNNQNVLHSANHVSNSSHVTTYSSKDDNVDFKTRHVESEAKVLMLMEKCQELEMKYQEKCGVETKHVEKIHELERLCDSVDCGSSKRSSVHCVTDLSPHDSGFVTESEAGGHDLVYQISQEQINAFHAVIKATIQDLETAASDSVDQTFPTTSSPMSKETGPFQSTLARLSQCKSCMLERLVSYNKLRSSQRASGTGSDVGLRHQVSTLMSSEKQLQQQIQQLQQAKLLLECKVKDAVSERGSNKEDLSSRLFSKPDHVTSSDERELGSREVLLGRINDLEQSERHLKEKLAVITGVSLTTATMLDQPEDILRQRIGELERLEKHLKQQVLDMEQDREELHEIARKDKNLIHDQNVKVRELQLSEKILKEQVNQFEASERSLYNKVEELEDQISRLEDRISELQIMEMRLKELVRKYKLDEEVWLNKSENLECSMTELSVSEAKMKKHVQSLESERNGLAEKTEYLHLRLKEVENAEANLMQRMKDQENKEISLNNKLMELQTQGSSTDQQNSELQMVNVDLTQNFNHVVQENGALTHHIVQLQNQVQVLEQQAITLKDTELRLKQEVASLEKSEKEFQKKVKDLQLKEVDLQGQFRQMEEGEIIMKDKLSKLQRSENKLKYRIQELENSGTQLPLEVPSSLKDKVPRRLEDCQRRLIILQNQNEKLKSRVLDYQNLSTSKSAVKLPIAEYQELQTKVALLEQTELHLDEMEQTNAQLLENVKRMQEGQDVSSPELDAIQRRLAQSTKTIKMLRQNMHSVQWKGMGPVTHNGISADQSPVSHMEATGHLAERGAKGQGQMTRSARGGHPTQSPVQSDRYDVMNYDDMSDASTVDEDSVHKAARGHRNVPNAHLVSDDRQRMIDDLVSHLDSAENPLEEAHWKQVESLSPRATGVNQQDKRWVNVGKATSLNQSSAKKASRLNPDEELVLGLTLPSETDSQNIYSTQNDTDSTMASPLIKRRKFRPTESVDSQAPPPLPQSQPPSLNSTFNAADNFASAGFPGLEQDLPDEIMFEQDYHMVSAPLQTPHSMLSMPDSGHGTVSTLKSQALQDRITEISQALQKKPTTSEVTDDDDDVMIWKAKTSEALRQMENYDKENRYLKEEITKLEKDLENKCRYILILEKFLDKMSDILQLKDARNSKEVIQIVEAELIKVREELADAGHKKLELSQDVVALNMELNKRQRELIAKRNEVDSLMRELRQWQEECRTIEDMRKNALDSLQCLQQEAEEMQELEKSLKRAKDDNNKLLKQFSQMKQTKEEAVLSLVPLKSKVHRLSQKCKEKDELLQRLGEELRKLKGISKPVVLLEQLRHMEAQMAGEEYNKPDSDGGDIQRSSSVSSFNDVLDPGTWSDMDISPGNVNGRPKSADQYDRHQRPIPSQQLPLIHRPNRSPVHSLEQRGHKQPPMGHMPHQTAYVAVADYDPRSFSKSGRPRLELQLTEGDIVTITGPLDNHGYYEAEVKGRVGLVPASHVQPKSGIEDLGNLNPGPNERRQQQLQSTPSHLDPSPEKVLNMHNQLQQSNQPHRYLPPELSPRQGIRVNGHLPGNLSPRGQKNIKGHLSPQFKQGVPEPPTELKAEKTAGGRSILLSWTPPKLNELAQSNRSQVIGYKIYMNGKVQQQVNSPHLSKAVVDTPDSGHSIRLGIQTLTTNGPVSVVKEITYRPDNRKEDVEGEPEGKDLVRHLNSTDFRSGKRHMFLGVYDYNPAHQSPRENSSYELAFHAGDVITVYGKERPDGFYYGEINGRRGLVPASFMEEIPVNSAGVKSPKSPSAYRGTLETKHAHQR</sequence>
<dbReference type="InterPro" id="IPR001452">
    <property type="entry name" value="SH3_domain"/>
</dbReference>
<name>A0A210QSI2_MIZYE</name>
<reference evidence="9 10" key="1">
    <citation type="journal article" date="2017" name="Nat. Ecol. Evol.">
        <title>Scallop genome provides insights into evolution of bilaterian karyotype and development.</title>
        <authorList>
            <person name="Wang S."/>
            <person name="Zhang J."/>
            <person name="Jiao W."/>
            <person name="Li J."/>
            <person name="Xun X."/>
            <person name="Sun Y."/>
            <person name="Guo X."/>
            <person name="Huan P."/>
            <person name="Dong B."/>
            <person name="Zhang L."/>
            <person name="Hu X."/>
            <person name="Sun X."/>
            <person name="Wang J."/>
            <person name="Zhao C."/>
            <person name="Wang Y."/>
            <person name="Wang D."/>
            <person name="Huang X."/>
            <person name="Wang R."/>
            <person name="Lv J."/>
            <person name="Li Y."/>
            <person name="Zhang Z."/>
            <person name="Liu B."/>
            <person name="Lu W."/>
            <person name="Hui Y."/>
            <person name="Liang J."/>
            <person name="Zhou Z."/>
            <person name="Hou R."/>
            <person name="Li X."/>
            <person name="Liu Y."/>
            <person name="Li H."/>
            <person name="Ning X."/>
            <person name="Lin Y."/>
            <person name="Zhao L."/>
            <person name="Xing Q."/>
            <person name="Dou J."/>
            <person name="Li Y."/>
            <person name="Mao J."/>
            <person name="Guo H."/>
            <person name="Dou H."/>
            <person name="Li T."/>
            <person name="Mu C."/>
            <person name="Jiang W."/>
            <person name="Fu Q."/>
            <person name="Fu X."/>
            <person name="Miao Y."/>
            <person name="Liu J."/>
            <person name="Yu Q."/>
            <person name="Li R."/>
            <person name="Liao H."/>
            <person name="Li X."/>
            <person name="Kong Y."/>
            <person name="Jiang Z."/>
            <person name="Chourrout D."/>
            <person name="Li R."/>
            <person name="Bao Z."/>
        </authorList>
    </citation>
    <scope>NUCLEOTIDE SEQUENCE [LARGE SCALE GENOMIC DNA]</scope>
    <source>
        <strain evidence="9 10">PY_sf001</strain>
    </source>
</reference>
<feature type="coiled-coil region" evidence="5">
    <location>
        <begin position="1815"/>
        <end position="1959"/>
    </location>
</feature>
<dbReference type="InterPro" id="IPR057884">
    <property type="entry name" value="FN3_RIM-BP1/2/3"/>
</dbReference>
<organism evidence="9 10">
    <name type="scientific">Mizuhopecten yessoensis</name>
    <name type="common">Japanese scallop</name>
    <name type="synonym">Patinopecten yessoensis</name>
    <dbReference type="NCBI Taxonomy" id="6573"/>
    <lineage>
        <taxon>Eukaryota</taxon>
        <taxon>Metazoa</taxon>
        <taxon>Spiralia</taxon>
        <taxon>Lophotrochozoa</taxon>
        <taxon>Mollusca</taxon>
        <taxon>Bivalvia</taxon>
        <taxon>Autobranchia</taxon>
        <taxon>Pteriomorphia</taxon>
        <taxon>Pectinida</taxon>
        <taxon>Pectinoidea</taxon>
        <taxon>Pectinidae</taxon>
        <taxon>Mizuhopecten</taxon>
    </lineage>
</organism>
<dbReference type="SUPFAM" id="SSF49265">
    <property type="entry name" value="Fibronectin type III"/>
    <property type="match status" value="1"/>
</dbReference>
<dbReference type="PROSITE" id="PS50002">
    <property type="entry name" value="SH3"/>
    <property type="match status" value="2"/>
</dbReference>
<dbReference type="SUPFAM" id="SSF50044">
    <property type="entry name" value="SH3-domain"/>
    <property type="match status" value="2"/>
</dbReference>
<feature type="region of interest" description="Disordered" evidence="6">
    <location>
        <begin position="2220"/>
        <end position="2239"/>
    </location>
</feature>
<feature type="coiled-coil region" evidence="5">
    <location>
        <begin position="535"/>
        <end position="858"/>
    </location>
</feature>
<dbReference type="GO" id="GO:0007274">
    <property type="term" value="P:neuromuscular synaptic transmission"/>
    <property type="evidence" value="ECO:0007669"/>
    <property type="project" value="TreeGrafter"/>
</dbReference>
<feature type="region of interest" description="Disordered" evidence="6">
    <location>
        <begin position="2603"/>
        <end position="2690"/>
    </location>
</feature>
<feature type="compositionally biased region" description="Polar residues" evidence="6">
    <location>
        <begin position="2220"/>
        <end position="2236"/>
    </location>
</feature>
<comment type="caution">
    <text evidence="9">The sequence shown here is derived from an EMBL/GenBank/DDBJ whole genome shotgun (WGS) entry which is preliminary data.</text>
</comment>
<feature type="domain" description="Fibronectin type-III" evidence="8">
    <location>
        <begin position="2852"/>
        <end position="2945"/>
    </location>
</feature>
<feature type="coiled-coil region" evidence="5">
    <location>
        <begin position="1752"/>
        <end position="1786"/>
    </location>
</feature>
<dbReference type="OrthoDB" id="4158657at2759"/>